<dbReference type="Proteomes" id="UP001139384">
    <property type="component" value="Unassembled WGS sequence"/>
</dbReference>
<reference evidence="2" key="1">
    <citation type="submission" date="2022-01" db="EMBL/GenBank/DDBJ databases">
        <title>Draft Genome Sequences of Seven Type Strains of the Genus Streptomyces.</title>
        <authorList>
            <person name="Aziz S."/>
            <person name="Coretto E."/>
            <person name="Chronakova A."/>
            <person name="Sproer C."/>
            <person name="Huber K."/>
            <person name="Nouioui I."/>
            <person name="Gross H."/>
        </authorList>
    </citation>
    <scope>NUCLEOTIDE SEQUENCE</scope>
    <source>
        <strain evidence="2">DSM 103493</strain>
    </source>
</reference>
<dbReference type="RefSeq" id="WP_234764082.1">
    <property type="nucleotide sequence ID" value="NZ_JAKEIP010000075.1"/>
</dbReference>
<comment type="caution">
    <text evidence="2">The sequence shown here is derived from an EMBL/GenBank/DDBJ whole genome shotgun (WGS) entry which is preliminary data.</text>
</comment>
<keyword evidence="3" id="KW-1185">Reference proteome</keyword>
<feature type="compositionally biased region" description="Basic and acidic residues" evidence="1">
    <location>
        <begin position="583"/>
        <end position="592"/>
    </location>
</feature>
<feature type="region of interest" description="Disordered" evidence="1">
    <location>
        <begin position="583"/>
        <end position="618"/>
    </location>
</feature>
<proteinExistence type="predicted"/>
<sequence>MSSSRVQITSEDGSVLDIEHVPQPLPIPEPKELGTLRRAMRDNPRINLSPEAIEAATGVFLDVPRLVLLATHKNGVDGLGTFYAGATALYFLEGVADAASLSTVLGNPRLSHLVNAPTSPKPTGVVDDSGQQLAQLRVDFASPAEARALVEAVAMGTLRQEGADYSDSILSNGVMTPVEAVISEAHYDDGSPTTYIAGLYDGISRAVSAGRARLHDPAANAAEMVRRVATSFGDTFNASRAARRRSYIRDAEQYNAALERDGLSMPTLRQLQARRIPLRLVVGAVISEDAAPDTLPAAIATAQSARHISVNPWRDAAQDAMTARRMVGHLLARGLISQTFATLAAEDGLTADDVNVLVADFGLERHSVCDPDGRLTPLWRALLIVHTLTRPHIFVEAKRFIRSDRGFGQVRDERYAGFLGVLIDLPWRAVKPDTTDVARRAWRNGGALTPEVFQNWTPVVGSPESVRLLADDGDHNAVTTLMVLAGTALMADAVLTRDTGSKVDDGRVPYRATPPALLSPWAATAHGRRQAQTVLETFDPTKAGGTGEGRSVQADYTYLHVDPQGRPIPDGAALQTLREGHLFEQADPDRSAKERRKLRAAQAATAGRTQSREDRNEQRRIDLLDNLGQAVSTVKNLITEAADFPNPLKEHPMGSRADWQEVRENVRALEDLLIDVRPPAEPHPGRTPDADRTQT</sequence>
<name>A0A9X1Q0Q4_STRM4</name>
<gene>
    <name evidence="2" type="ORF">L0P92_19540</name>
</gene>
<dbReference type="AlphaFoldDB" id="A0A9X1Q0Q4"/>
<evidence type="ECO:0000313" key="3">
    <source>
        <dbReference type="Proteomes" id="UP001139384"/>
    </source>
</evidence>
<protein>
    <submittedName>
        <fullName evidence="2">Uncharacterized protein</fullName>
    </submittedName>
</protein>
<evidence type="ECO:0000256" key="1">
    <source>
        <dbReference type="SAM" id="MobiDB-lite"/>
    </source>
</evidence>
<feature type="compositionally biased region" description="Low complexity" evidence="1">
    <location>
        <begin position="600"/>
        <end position="609"/>
    </location>
</feature>
<feature type="compositionally biased region" description="Basic and acidic residues" evidence="1">
    <location>
        <begin position="678"/>
        <end position="695"/>
    </location>
</feature>
<organism evidence="2 3">
    <name type="scientific">Streptomyces muensis</name>
    <dbReference type="NCBI Taxonomy" id="1077944"/>
    <lineage>
        <taxon>Bacteria</taxon>
        <taxon>Bacillati</taxon>
        <taxon>Actinomycetota</taxon>
        <taxon>Actinomycetes</taxon>
        <taxon>Kitasatosporales</taxon>
        <taxon>Streptomycetaceae</taxon>
        <taxon>Streptomyces</taxon>
    </lineage>
</organism>
<evidence type="ECO:0000313" key="2">
    <source>
        <dbReference type="EMBL" id="MCF1595754.1"/>
    </source>
</evidence>
<accession>A0A9X1Q0Q4</accession>
<feature type="region of interest" description="Disordered" evidence="1">
    <location>
        <begin position="673"/>
        <end position="695"/>
    </location>
</feature>
<dbReference type="EMBL" id="JAKEIP010000075">
    <property type="protein sequence ID" value="MCF1595754.1"/>
    <property type="molecule type" value="Genomic_DNA"/>
</dbReference>